<organism evidence="1">
    <name type="scientific">marine sediment metagenome</name>
    <dbReference type="NCBI Taxonomy" id="412755"/>
    <lineage>
        <taxon>unclassified sequences</taxon>
        <taxon>metagenomes</taxon>
        <taxon>ecological metagenomes</taxon>
    </lineage>
</organism>
<proteinExistence type="predicted"/>
<name>A0A0F9IEP1_9ZZZZ</name>
<protein>
    <submittedName>
        <fullName evidence="1">Uncharacterized protein</fullName>
    </submittedName>
</protein>
<sequence length="49" mass="5567">MENYGYRGGISPNRHSIGTFTIYNWGFGAASEAFNRVVDNFGKDFIFKN</sequence>
<reference evidence="1" key="1">
    <citation type="journal article" date="2015" name="Nature">
        <title>Complex archaea that bridge the gap between prokaryotes and eukaryotes.</title>
        <authorList>
            <person name="Spang A."/>
            <person name="Saw J.H."/>
            <person name="Jorgensen S.L."/>
            <person name="Zaremba-Niedzwiedzka K."/>
            <person name="Martijn J."/>
            <person name="Lind A.E."/>
            <person name="van Eijk R."/>
            <person name="Schleper C."/>
            <person name="Guy L."/>
            <person name="Ettema T.J."/>
        </authorList>
    </citation>
    <scope>NUCLEOTIDE SEQUENCE</scope>
</reference>
<evidence type="ECO:0000313" key="1">
    <source>
        <dbReference type="EMBL" id="KKM26056.1"/>
    </source>
</evidence>
<dbReference type="AlphaFoldDB" id="A0A0F9IEP1"/>
<gene>
    <name evidence="1" type="ORF">LCGC14_1588730</name>
</gene>
<dbReference type="EMBL" id="LAZR01012585">
    <property type="protein sequence ID" value="KKM26056.1"/>
    <property type="molecule type" value="Genomic_DNA"/>
</dbReference>
<accession>A0A0F9IEP1</accession>
<comment type="caution">
    <text evidence="1">The sequence shown here is derived from an EMBL/GenBank/DDBJ whole genome shotgun (WGS) entry which is preliminary data.</text>
</comment>